<evidence type="ECO:0000313" key="1">
    <source>
        <dbReference type="EMBL" id="GAG06281.1"/>
    </source>
</evidence>
<reference evidence="1" key="1">
    <citation type="journal article" date="2014" name="Front. Microbiol.">
        <title>High frequency of phylogenetically diverse reductive dehalogenase-homologous genes in deep subseafloor sedimentary metagenomes.</title>
        <authorList>
            <person name="Kawai M."/>
            <person name="Futagami T."/>
            <person name="Toyoda A."/>
            <person name="Takaki Y."/>
            <person name="Nishi S."/>
            <person name="Hori S."/>
            <person name="Arai W."/>
            <person name="Tsubouchi T."/>
            <person name="Morono Y."/>
            <person name="Uchiyama I."/>
            <person name="Ito T."/>
            <person name="Fujiyama A."/>
            <person name="Inagaki F."/>
            <person name="Takami H."/>
        </authorList>
    </citation>
    <scope>NUCLEOTIDE SEQUENCE</scope>
    <source>
        <strain evidence="1">Expedition CK06-06</strain>
    </source>
</reference>
<sequence>MAFEMNSFLVVYWRDVLDDPEDPEGPTHLESYQQRVEMSAEKAAEIVVRADPMIDVWYLKIFTNRNTVNCIKTKLGSSGPTPITRDLQMIDAAGEGDLGATEVITGV</sequence>
<proteinExistence type="predicted"/>
<accession>X0W0L0</accession>
<dbReference type="EMBL" id="BARS01029592">
    <property type="protein sequence ID" value="GAG06281.1"/>
    <property type="molecule type" value="Genomic_DNA"/>
</dbReference>
<protein>
    <submittedName>
        <fullName evidence="1">Uncharacterized protein</fullName>
    </submittedName>
</protein>
<dbReference type="AlphaFoldDB" id="X0W0L0"/>
<name>X0W0L0_9ZZZZ</name>
<gene>
    <name evidence="1" type="ORF">S01H1_46235</name>
</gene>
<comment type="caution">
    <text evidence="1">The sequence shown here is derived from an EMBL/GenBank/DDBJ whole genome shotgun (WGS) entry which is preliminary data.</text>
</comment>
<organism evidence="1">
    <name type="scientific">marine sediment metagenome</name>
    <dbReference type="NCBI Taxonomy" id="412755"/>
    <lineage>
        <taxon>unclassified sequences</taxon>
        <taxon>metagenomes</taxon>
        <taxon>ecological metagenomes</taxon>
    </lineage>
</organism>